<evidence type="ECO:0000313" key="1">
    <source>
        <dbReference type="EMBL" id="OBR65672.1"/>
    </source>
</evidence>
<reference evidence="1 2" key="1">
    <citation type="submission" date="2016-05" db="EMBL/GenBank/DDBJ databases">
        <title>Paenibacillus oryzae. sp. nov., isolated from the rice root.</title>
        <authorList>
            <person name="Zhang J."/>
            <person name="Zhang X."/>
        </authorList>
    </citation>
    <scope>NUCLEOTIDE SEQUENCE [LARGE SCALE GENOMIC DNA]</scope>
    <source>
        <strain evidence="1 2">1DrF-4</strain>
    </source>
</reference>
<protein>
    <submittedName>
        <fullName evidence="1">Uncharacterized protein</fullName>
    </submittedName>
</protein>
<keyword evidence="2" id="KW-1185">Reference proteome</keyword>
<dbReference type="RefSeq" id="WP_068682986.1">
    <property type="nucleotide sequence ID" value="NZ_LYPA01000054.1"/>
</dbReference>
<name>A0A1A5YJ89_9BACL</name>
<accession>A0A1A5YJ89</accession>
<evidence type="ECO:0000313" key="2">
    <source>
        <dbReference type="Proteomes" id="UP000092024"/>
    </source>
</evidence>
<sequence length="68" mass="7832">MTRNRLSVMTRNRLSVMLLCCFVSLGVLLPSVYEKVCKELEQKDEPYEKAPNDSVQPEICPISQMLEK</sequence>
<dbReference type="STRING" id="1844972.A7K91_13935"/>
<organism evidence="1 2">
    <name type="scientific">Paenibacillus oryzae</name>
    <dbReference type="NCBI Taxonomy" id="1844972"/>
    <lineage>
        <taxon>Bacteria</taxon>
        <taxon>Bacillati</taxon>
        <taxon>Bacillota</taxon>
        <taxon>Bacilli</taxon>
        <taxon>Bacillales</taxon>
        <taxon>Paenibacillaceae</taxon>
        <taxon>Paenibacillus</taxon>
    </lineage>
</organism>
<comment type="caution">
    <text evidence="1">The sequence shown here is derived from an EMBL/GenBank/DDBJ whole genome shotgun (WGS) entry which is preliminary data.</text>
</comment>
<gene>
    <name evidence="1" type="ORF">A7K91_13935</name>
</gene>
<dbReference type="Proteomes" id="UP000092024">
    <property type="component" value="Unassembled WGS sequence"/>
</dbReference>
<dbReference type="EMBL" id="LYPA01000054">
    <property type="protein sequence ID" value="OBR65672.1"/>
    <property type="molecule type" value="Genomic_DNA"/>
</dbReference>
<dbReference type="AlphaFoldDB" id="A0A1A5YJ89"/>
<proteinExistence type="predicted"/>